<dbReference type="EC" id="3.6.3.-" evidence="7"/>
<evidence type="ECO:0000256" key="5">
    <source>
        <dbReference type="ARBA" id="ARBA00037066"/>
    </source>
</evidence>
<reference evidence="8" key="1">
    <citation type="submission" date="2015-09" db="EMBL/GenBank/DDBJ databases">
        <authorList>
            <person name="Daims H."/>
        </authorList>
    </citation>
    <scope>NUCLEOTIDE SEQUENCE [LARGE SCALE GENOMIC DNA]</scope>
</reference>
<dbReference type="PROSITE" id="PS00211">
    <property type="entry name" value="ABC_TRANSPORTER_1"/>
    <property type="match status" value="1"/>
</dbReference>
<evidence type="ECO:0000256" key="1">
    <source>
        <dbReference type="ARBA" id="ARBA00022448"/>
    </source>
</evidence>
<dbReference type="AlphaFoldDB" id="A0A0S4KVV6"/>
<dbReference type="InterPro" id="IPR017871">
    <property type="entry name" value="ABC_transporter-like_CS"/>
</dbReference>
<dbReference type="InterPro" id="IPR027417">
    <property type="entry name" value="P-loop_NTPase"/>
</dbReference>
<dbReference type="InterPro" id="IPR003593">
    <property type="entry name" value="AAA+_ATPase"/>
</dbReference>
<dbReference type="SUPFAM" id="SSF52540">
    <property type="entry name" value="P-loop containing nucleoside triphosphate hydrolases"/>
    <property type="match status" value="1"/>
</dbReference>
<keyword evidence="1" id="KW-0813">Transport</keyword>
<evidence type="ECO:0000313" key="7">
    <source>
        <dbReference type="EMBL" id="CUQ67520.1"/>
    </source>
</evidence>
<dbReference type="FunFam" id="3.40.50.300:FF:000134">
    <property type="entry name" value="Iron-enterobactin ABC transporter ATP-binding protein"/>
    <property type="match status" value="1"/>
</dbReference>
<protein>
    <submittedName>
        <fullName evidence="7">Putative Vitamin B12 import system, ATP-binding protein BtuD</fullName>
        <ecNumber evidence="7">3.6.3.-</ecNumber>
    </submittedName>
</protein>
<evidence type="ECO:0000256" key="3">
    <source>
        <dbReference type="ARBA" id="ARBA00022840"/>
    </source>
</evidence>
<evidence type="ECO:0000313" key="8">
    <source>
        <dbReference type="Proteomes" id="UP000066284"/>
    </source>
</evidence>
<comment type="function">
    <text evidence="5">Part of the ABC transporter complex HmuTUV involved in hemin import. Responsible for energy coupling to the transport system.</text>
</comment>
<dbReference type="PANTHER" id="PTHR42794:SF1">
    <property type="entry name" value="HEMIN IMPORT ATP-BINDING PROTEIN HMUV"/>
    <property type="match status" value="1"/>
</dbReference>
<evidence type="ECO:0000259" key="6">
    <source>
        <dbReference type="PROSITE" id="PS50893"/>
    </source>
</evidence>
<dbReference type="PROSITE" id="PS50893">
    <property type="entry name" value="ABC_TRANSPORTER_2"/>
    <property type="match status" value="1"/>
</dbReference>
<dbReference type="GO" id="GO:0005524">
    <property type="term" value="F:ATP binding"/>
    <property type="evidence" value="ECO:0007669"/>
    <property type="project" value="UniProtKB-KW"/>
</dbReference>
<proteinExistence type="predicted"/>
<dbReference type="KEGG" id="nio:NITINOP_2548"/>
<keyword evidence="4" id="KW-1278">Translocase</keyword>
<dbReference type="GO" id="GO:0016887">
    <property type="term" value="F:ATP hydrolysis activity"/>
    <property type="evidence" value="ECO:0007669"/>
    <property type="project" value="InterPro"/>
</dbReference>
<keyword evidence="8" id="KW-1185">Reference proteome</keyword>
<dbReference type="Proteomes" id="UP000066284">
    <property type="component" value="Chromosome 1"/>
</dbReference>
<evidence type="ECO:0000256" key="4">
    <source>
        <dbReference type="ARBA" id="ARBA00022967"/>
    </source>
</evidence>
<keyword evidence="3 7" id="KW-0067">ATP-binding</keyword>
<dbReference type="SMART" id="SM00382">
    <property type="entry name" value="AAA"/>
    <property type="match status" value="1"/>
</dbReference>
<dbReference type="CDD" id="cd03214">
    <property type="entry name" value="ABC_Iron-Siderophores_B12_Hemin"/>
    <property type="match status" value="1"/>
</dbReference>
<feature type="domain" description="ABC transporter" evidence="6">
    <location>
        <begin position="20"/>
        <end position="267"/>
    </location>
</feature>
<evidence type="ECO:0000256" key="2">
    <source>
        <dbReference type="ARBA" id="ARBA00022741"/>
    </source>
</evidence>
<sequence length="298" mass="32553">MRMPVANECGRAQVMEGAAVAVERVSFRYDHVPPDRRWTVEDVSFSIGFGEVLGIVGPNGSGKSSLLKLMAGLLRPASGAVFVEGRAVATLTPSDVAGILAVVPQEQPPLFPFSVAETVLMGRFPHRKRGWWNMGVGAETEADLVAVHQAMVETDVLALADRLLSDLSGGERQRVLIARALAQEPDILLLDEPTAFLDLSHQIDMCSLVQRLARERHLTVGLVTHDLNVASLLCDRVVMMREGTVRAIGTPAEILRQDILHDVYGCDVMIDRHPQTGRPRVTLPIQAPQDEHRIRAGT</sequence>
<gene>
    <name evidence="7" type="ORF">NITINOP_2548</name>
</gene>
<organism evidence="7 8">
    <name type="scientific">Candidatus Nitrospira inopinata</name>
    <dbReference type="NCBI Taxonomy" id="1715989"/>
    <lineage>
        <taxon>Bacteria</taxon>
        <taxon>Pseudomonadati</taxon>
        <taxon>Nitrospirota</taxon>
        <taxon>Nitrospiria</taxon>
        <taxon>Nitrospirales</taxon>
        <taxon>Nitrospiraceae</taxon>
        <taxon>Nitrospira</taxon>
    </lineage>
</organism>
<dbReference type="Gene3D" id="3.40.50.300">
    <property type="entry name" value="P-loop containing nucleotide triphosphate hydrolases"/>
    <property type="match status" value="1"/>
</dbReference>
<dbReference type="STRING" id="1715989.NITINOP_2548"/>
<keyword evidence="7" id="KW-0378">Hydrolase</keyword>
<dbReference type="InterPro" id="IPR003439">
    <property type="entry name" value="ABC_transporter-like_ATP-bd"/>
</dbReference>
<name>A0A0S4KVV6_9BACT</name>
<dbReference type="EMBL" id="LN885086">
    <property type="protein sequence ID" value="CUQ67520.1"/>
    <property type="molecule type" value="Genomic_DNA"/>
</dbReference>
<dbReference type="PANTHER" id="PTHR42794">
    <property type="entry name" value="HEMIN IMPORT ATP-BINDING PROTEIN HMUV"/>
    <property type="match status" value="1"/>
</dbReference>
<accession>A0A0S4KVV6</accession>
<keyword evidence="2" id="KW-0547">Nucleotide-binding</keyword>
<dbReference type="Pfam" id="PF00005">
    <property type="entry name" value="ABC_tran"/>
    <property type="match status" value="1"/>
</dbReference>